<accession>A0A9J5XG01</accession>
<keyword evidence="2" id="KW-1185">Reference proteome</keyword>
<dbReference type="EMBL" id="JACXVP010000009">
    <property type="protein sequence ID" value="KAG5585824.1"/>
    <property type="molecule type" value="Genomic_DNA"/>
</dbReference>
<name>A0A9J5XG01_SOLCO</name>
<sequence>MHTSSKLQIQETTINNRSKNIVVDAAKSRMEIGNSSRSKSDEQEHAISTNLIRNLQNIGETLNSSTEVLH</sequence>
<evidence type="ECO:0000313" key="1">
    <source>
        <dbReference type="EMBL" id="KAG5585824.1"/>
    </source>
</evidence>
<protein>
    <submittedName>
        <fullName evidence="1">Uncharacterized protein</fullName>
    </submittedName>
</protein>
<evidence type="ECO:0000313" key="2">
    <source>
        <dbReference type="Proteomes" id="UP000824120"/>
    </source>
</evidence>
<comment type="caution">
    <text evidence="1">The sequence shown here is derived from an EMBL/GenBank/DDBJ whole genome shotgun (WGS) entry which is preliminary data.</text>
</comment>
<gene>
    <name evidence="1" type="ORF">H5410_046258</name>
</gene>
<dbReference type="Proteomes" id="UP000824120">
    <property type="component" value="Chromosome 9"/>
</dbReference>
<reference evidence="1 2" key="1">
    <citation type="submission" date="2020-09" db="EMBL/GenBank/DDBJ databases">
        <title>De no assembly of potato wild relative species, Solanum commersonii.</title>
        <authorList>
            <person name="Cho K."/>
        </authorList>
    </citation>
    <scope>NUCLEOTIDE SEQUENCE [LARGE SCALE GENOMIC DNA]</scope>
    <source>
        <strain evidence="1">LZ3.2</strain>
        <tissue evidence="1">Leaf</tissue>
    </source>
</reference>
<dbReference type="AlphaFoldDB" id="A0A9J5XG01"/>
<proteinExistence type="predicted"/>
<organism evidence="1 2">
    <name type="scientific">Solanum commersonii</name>
    <name type="common">Commerson's wild potato</name>
    <name type="synonym">Commerson's nightshade</name>
    <dbReference type="NCBI Taxonomy" id="4109"/>
    <lineage>
        <taxon>Eukaryota</taxon>
        <taxon>Viridiplantae</taxon>
        <taxon>Streptophyta</taxon>
        <taxon>Embryophyta</taxon>
        <taxon>Tracheophyta</taxon>
        <taxon>Spermatophyta</taxon>
        <taxon>Magnoliopsida</taxon>
        <taxon>eudicotyledons</taxon>
        <taxon>Gunneridae</taxon>
        <taxon>Pentapetalae</taxon>
        <taxon>asterids</taxon>
        <taxon>lamiids</taxon>
        <taxon>Solanales</taxon>
        <taxon>Solanaceae</taxon>
        <taxon>Solanoideae</taxon>
        <taxon>Solaneae</taxon>
        <taxon>Solanum</taxon>
    </lineage>
</organism>